<proteinExistence type="predicted"/>
<name>J1J7K2_9HYPH</name>
<evidence type="ECO:0000256" key="1">
    <source>
        <dbReference type="SAM" id="Phobius"/>
    </source>
</evidence>
<protein>
    <submittedName>
        <fullName evidence="2">Uncharacterized protein</fullName>
    </submittedName>
</protein>
<evidence type="ECO:0000313" key="2">
    <source>
        <dbReference type="EMBL" id="EJF79805.1"/>
    </source>
</evidence>
<dbReference type="eggNOG" id="ENOG5033MG5">
    <property type="taxonomic scope" value="Bacteria"/>
</dbReference>
<dbReference type="EMBL" id="AILU01000021">
    <property type="protein sequence ID" value="EJF79805.1"/>
    <property type="molecule type" value="Genomic_DNA"/>
</dbReference>
<keyword evidence="1" id="KW-1133">Transmembrane helix</keyword>
<dbReference type="HOGENOM" id="CLU_1253897_0_0_5"/>
<evidence type="ECO:0000313" key="3">
    <source>
        <dbReference type="Proteomes" id="UP000008947"/>
    </source>
</evidence>
<dbReference type="Proteomes" id="UP000008947">
    <property type="component" value="Unassembled WGS sequence"/>
</dbReference>
<dbReference type="AlphaFoldDB" id="J1J7K2"/>
<keyword evidence="3" id="KW-1185">Reference proteome</keyword>
<feature type="transmembrane region" description="Helical" evidence="1">
    <location>
        <begin position="7"/>
        <end position="26"/>
    </location>
</feature>
<organism evidence="2 3">
    <name type="scientific">Candidatus Bartonella washoeensis Sb944nv</name>
    <dbReference type="NCBI Taxonomy" id="1094563"/>
    <lineage>
        <taxon>Bacteria</taxon>
        <taxon>Pseudomonadati</taxon>
        <taxon>Pseudomonadota</taxon>
        <taxon>Alphaproteobacteria</taxon>
        <taxon>Hyphomicrobiales</taxon>
        <taxon>Bartonellaceae</taxon>
        <taxon>Bartonella</taxon>
    </lineage>
</organism>
<reference evidence="2 3" key="1">
    <citation type="submission" date="2012-03" db="EMBL/GenBank/DDBJ databases">
        <title>The Genome Sequence of Bartonella washoensis Sb944nv.</title>
        <authorList>
            <consortium name="The Broad Institute Genome Sequencing Platform"/>
            <consortium name="The Broad Institute Genome Sequencing Center for Infectious Disease"/>
            <person name="Feldgarden M."/>
            <person name="Kirby J."/>
            <person name="Kosoy M."/>
            <person name="Birtles R."/>
            <person name="Probert W.S."/>
            <person name="Chiaraviglio L."/>
            <person name="Young S.K."/>
            <person name="Zeng Q."/>
            <person name="Gargeya S."/>
            <person name="Fitzgerald M."/>
            <person name="Haas B."/>
            <person name="Abouelleil A."/>
            <person name="Alvarado L."/>
            <person name="Arachchi H.M."/>
            <person name="Berlin A."/>
            <person name="Chapman S.B."/>
            <person name="Gearin G."/>
            <person name="Goldberg J."/>
            <person name="Griggs A."/>
            <person name="Gujja S."/>
            <person name="Hansen M."/>
            <person name="Heiman D."/>
            <person name="Howarth C."/>
            <person name="Larimer J."/>
            <person name="Lui A."/>
            <person name="MacDonald P.J.P."/>
            <person name="McCowen C."/>
            <person name="Montmayeur A."/>
            <person name="Murphy C."/>
            <person name="Neiman D."/>
            <person name="Pearson M."/>
            <person name="Priest M."/>
            <person name="Roberts A."/>
            <person name="Saif S."/>
            <person name="Shea T."/>
            <person name="Sisk P."/>
            <person name="Stolte C."/>
            <person name="Sykes S."/>
            <person name="Wortman J."/>
            <person name="Nusbaum C."/>
            <person name="Birren B."/>
        </authorList>
    </citation>
    <scope>NUCLEOTIDE SEQUENCE [LARGE SCALE GENOMIC DNA]</scope>
    <source>
        <strain evidence="2 3">Sb944nv</strain>
    </source>
</reference>
<keyword evidence="1" id="KW-0812">Transmembrane</keyword>
<accession>J1J7K2</accession>
<keyword evidence="1" id="KW-0472">Membrane</keyword>
<comment type="caution">
    <text evidence="2">The sequence shown here is derived from an EMBL/GenBank/DDBJ whole genome shotgun (WGS) entry which is preliminary data.</text>
</comment>
<feature type="transmembrane region" description="Helical" evidence="1">
    <location>
        <begin position="131"/>
        <end position="150"/>
    </location>
</feature>
<sequence length="208" mass="24465">MNHEGSLIGVSFVTALSFFSLIAEIGNRSVKASLYLSDSHRSAVESKYKSPLYKLWQCFIKNKPSARDNRAVYSNDKEHSYIQRIYALDESHPATMKTAEDYISQPTAMSQQRKLWCECNLFFLNSNNRSIGWPYIFSFILHVCSIKYMLTYMKKVFRNSKTYSYKKQYFGLHNLIPQIYSNRMWSQLENICSIDVPYDKSFFYRVCC</sequence>
<dbReference type="PATRIC" id="fig|1094563.3.peg.762"/>
<gene>
    <name evidence="2" type="ORF">MCQ_00658</name>
</gene>